<sequence>MAGLIREVDEVCRRAALYGSRISVLTDEHRDVVIVTDRDIASVDQDDDEPSVYKFTDSDGETIVGMIVEGGTVERHLDGTYIVQL</sequence>
<organism evidence="1 2">
    <name type="scientific">Mycolicibacterium farcinogenes</name>
    <name type="common">Mycobacterium farcinogenes</name>
    <dbReference type="NCBI Taxonomy" id="1802"/>
    <lineage>
        <taxon>Bacteria</taxon>
        <taxon>Bacillati</taxon>
        <taxon>Actinomycetota</taxon>
        <taxon>Actinomycetes</taxon>
        <taxon>Mycobacteriales</taxon>
        <taxon>Mycobacteriaceae</taxon>
        <taxon>Mycolicibacterium</taxon>
    </lineage>
</organism>
<name>A0ACD1FPR0_MYCFR</name>
<proteinExistence type="predicted"/>
<dbReference type="Proteomes" id="UP000825598">
    <property type="component" value="Chromosome"/>
</dbReference>
<accession>A0ACD1FPR0</accession>
<evidence type="ECO:0000313" key="2">
    <source>
        <dbReference type="Proteomes" id="UP000825598"/>
    </source>
</evidence>
<dbReference type="EMBL" id="CP081673">
    <property type="protein sequence ID" value="QZH68970.1"/>
    <property type="molecule type" value="Genomic_DNA"/>
</dbReference>
<keyword evidence="2" id="KW-1185">Reference proteome</keyword>
<gene>
    <name evidence="1" type="ORF">K6L26_08760</name>
</gene>
<protein>
    <submittedName>
        <fullName evidence="1">Uncharacterized protein</fullName>
    </submittedName>
</protein>
<evidence type="ECO:0000313" key="1">
    <source>
        <dbReference type="EMBL" id="QZH68970.1"/>
    </source>
</evidence>
<reference evidence="1" key="1">
    <citation type="submission" date="2021-07" db="EMBL/GenBank/DDBJ databases">
        <title>Complete Genome Sequences of Mycobacterium farcinogenes Isolated from Clinical Specimens from Patients in Thailand.</title>
        <authorList>
            <person name="Sodsai P."/>
        </authorList>
    </citation>
    <scope>NUCLEOTIDE SEQUENCE</scope>
    <source>
        <strain evidence="1">BKK/CU-MFGFA-001</strain>
    </source>
</reference>